<keyword evidence="1" id="KW-1133">Transmembrane helix</keyword>
<protein>
    <submittedName>
        <fullName evidence="2">Uncharacterized protein</fullName>
    </submittedName>
</protein>
<accession>A0A124E8L4</accession>
<reference evidence="2 3" key="1">
    <citation type="journal article" date="2016" name="Genome Announc.">
        <title>Draft Genome Sequences of Five Rapidly Growing Mycobacterium Species, M. thermoresistibile, M. fortuitum subsp. acetamidolyticum, M. canariasense, M. brisbanense, and M. novocastrense.</title>
        <authorList>
            <person name="Katahira K."/>
            <person name="Ogura Y."/>
            <person name="Gotoh Y."/>
            <person name="Hayashi T."/>
        </authorList>
    </citation>
    <scope>NUCLEOTIDE SEQUENCE [LARGE SCALE GENOMIC DNA]</scope>
    <source>
        <strain evidence="2 3">JCM6362</strain>
    </source>
</reference>
<name>A0A124E8L4_MYCTH</name>
<proteinExistence type="predicted"/>
<organism evidence="2 3">
    <name type="scientific">Mycolicibacterium thermoresistibile</name>
    <name type="common">Mycobacterium thermoresistibile</name>
    <dbReference type="NCBI Taxonomy" id="1797"/>
    <lineage>
        <taxon>Bacteria</taxon>
        <taxon>Bacillati</taxon>
        <taxon>Actinomycetota</taxon>
        <taxon>Actinomycetes</taxon>
        <taxon>Mycobacteriales</taxon>
        <taxon>Mycobacteriaceae</taxon>
        <taxon>Mycolicibacterium</taxon>
    </lineage>
</organism>
<evidence type="ECO:0000313" key="2">
    <source>
        <dbReference type="EMBL" id="GAT16011.1"/>
    </source>
</evidence>
<keyword evidence="1" id="KW-0812">Transmembrane</keyword>
<gene>
    <name evidence="2" type="ORF">RMCT_2980</name>
</gene>
<evidence type="ECO:0000313" key="3">
    <source>
        <dbReference type="Proteomes" id="UP000069654"/>
    </source>
</evidence>
<dbReference type="EMBL" id="BCTB01000027">
    <property type="protein sequence ID" value="GAT16011.1"/>
    <property type="molecule type" value="Genomic_DNA"/>
</dbReference>
<dbReference type="OMA" id="PEAIKHI"/>
<sequence>MAALALVICLMVEFFWWVLGAAVLVGVVFAVRRLAPRIRGRLDDAAERRAELARRADEQHRWIIHGDDRGVYGPDGADAMRKVSPPPPAAAFLDEPPPDFPEVASVVHSWFELTELLEKKPPCWRWAAFASVLVQRRAPLQDRLRDSALGFTKPTGERLITGWEVGGFIAELLDDFILLIDGVESFMRTPAFTNMFGAPGDEGTADADGIVHTAHRLMDYHDRFLALSERCREAHAASRYIELLKDCARLTDAPLRGFQRFIDDFVARVEEMPVLLRYATGTVEVEPIVLHIDSDDALLRRIVKQINKIPNN</sequence>
<keyword evidence="1" id="KW-0472">Membrane</keyword>
<feature type="transmembrane region" description="Helical" evidence="1">
    <location>
        <begin position="14"/>
        <end position="31"/>
    </location>
</feature>
<reference evidence="3" key="2">
    <citation type="submission" date="2016-02" db="EMBL/GenBank/DDBJ databases">
        <title>Draft genome sequence of five rapidly growing Mycobacterium species.</title>
        <authorList>
            <person name="Katahira K."/>
            <person name="Gotou Y."/>
            <person name="Iida K."/>
            <person name="Ogura Y."/>
            <person name="Hayashi T."/>
        </authorList>
    </citation>
    <scope>NUCLEOTIDE SEQUENCE [LARGE SCALE GENOMIC DNA]</scope>
    <source>
        <strain evidence="3">JCM6362</strain>
    </source>
</reference>
<dbReference type="AlphaFoldDB" id="A0A124E8L4"/>
<dbReference type="RefSeq" id="WP_003925965.1">
    <property type="nucleotide sequence ID" value="NZ_BCTB01000027.1"/>
</dbReference>
<dbReference type="STRING" id="1797.RMCT_2980"/>
<comment type="caution">
    <text evidence="2">The sequence shown here is derived from an EMBL/GenBank/DDBJ whole genome shotgun (WGS) entry which is preliminary data.</text>
</comment>
<dbReference type="Proteomes" id="UP000069654">
    <property type="component" value="Unassembled WGS sequence"/>
</dbReference>
<dbReference type="OrthoDB" id="4738397at2"/>
<evidence type="ECO:0000256" key="1">
    <source>
        <dbReference type="SAM" id="Phobius"/>
    </source>
</evidence>